<feature type="transmembrane region" description="Helical" evidence="7">
    <location>
        <begin position="145"/>
        <end position="164"/>
    </location>
</feature>
<keyword evidence="4 7" id="KW-0812">Transmembrane</keyword>
<dbReference type="InterPro" id="IPR003339">
    <property type="entry name" value="ABC/ECF_trnsptr_transmembrane"/>
</dbReference>
<evidence type="ECO:0000313" key="9">
    <source>
        <dbReference type="Proteomes" id="UP000219111"/>
    </source>
</evidence>
<protein>
    <submittedName>
        <fullName evidence="8">Cobalt/nickel transport system permease protein</fullName>
    </submittedName>
</protein>
<name>A0A285RZD4_9RHOB</name>
<evidence type="ECO:0000256" key="1">
    <source>
        <dbReference type="ARBA" id="ARBA00004651"/>
    </source>
</evidence>
<dbReference type="CDD" id="cd16914">
    <property type="entry name" value="EcfT"/>
    <property type="match status" value="1"/>
</dbReference>
<dbReference type="GO" id="GO:0043190">
    <property type="term" value="C:ATP-binding cassette (ABC) transporter complex"/>
    <property type="evidence" value="ECO:0007669"/>
    <property type="project" value="InterPro"/>
</dbReference>
<dbReference type="AlphaFoldDB" id="A0A285RZD4"/>
<gene>
    <name evidence="8" type="ORF">SAMN05877831_102262</name>
</gene>
<dbReference type="NCBIfam" id="TIGR02454">
    <property type="entry name" value="ECF_T_CbiQ"/>
    <property type="match status" value="1"/>
</dbReference>
<dbReference type="GO" id="GO:0006824">
    <property type="term" value="P:cobalt ion transport"/>
    <property type="evidence" value="ECO:0007669"/>
    <property type="project" value="InterPro"/>
</dbReference>
<evidence type="ECO:0000256" key="5">
    <source>
        <dbReference type="ARBA" id="ARBA00022989"/>
    </source>
</evidence>
<dbReference type="EMBL" id="OBMT01000002">
    <property type="protein sequence ID" value="SOB99960.1"/>
    <property type="molecule type" value="Genomic_DNA"/>
</dbReference>
<dbReference type="Proteomes" id="UP000219111">
    <property type="component" value="Unassembled WGS sequence"/>
</dbReference>
<evidence type="ECO:0000256" key="6">
    <source>
        <dbReference type="ARBA" id="ARBA00023136"/>
    </source>
</evidence>
<evidence type="ECO:0000256" key="3">
    <source>
        <dbReference type="ARBA" id="ARBA00022475"/>
    </source>
</evidence>
<dbReference type="PANTHER" id="PTHR34857">
    <property type="entry name" value="SLL0384 PROTEIN"/>
    <property type="match status" value="1"/>
</dbReference>
<dbReference type="InterPro" id="IPR012809">
    <property type="entry name" value="ECF_CbiQ"/>
</dbReference>
<keyword evidence="5 7" id="KW-1133">Transmembrane helix</keyword>
<dbReference type="InterPro" id="IPR051611">
    <property type="entry name" value="ECF_transporter_component"/>
</dbReference>
<feature type="transmembrane region" description="Helical" evidence="7">
    <location>
        <begin position="238"/>
        <end position="256"/>
    </location>
</feature>
<dbReference type="PANTHER" id="PTHR34857:SF2">
    <property type="entry name" value="SLL0384 PROTEIN"/>
    <property type="match status" value="1"/>
</dbReference>
<evidence type="ECO:0000256" key="2">
    <source>
        <dbReference type="ARBA" id="ARBA00008564"/>
    </source>
</evidence>
<dbReference type="RefSeq" id="WP_097069132.1">
    <property type="nucleotide sequence ID" value="NZ_OBMT01000002.1"/>
</dbReference>
<feature type="transmembrane region" description="Helical" evidence="7">
    <location>
        <begin position="32"/>
        <end position="59"/>
    </location>
</feature>
<feature type="transmembrane region" description="Helical" evidence="7">
    <location>
        <begin position="79"/>
        <end position="100"/>
    </location>
</feature>
<keyword evidence="6 7" id="KW-0472">Membrane</keyword>
<comment type="subcellular location">
    <subcellularLocation>
        <location evidence="1">Cell membrane</location>
        <topology evidence="1">Multi-pass membrane protein</topology>
    </subcellularLocation>
</comment>
<evidence type="ECO:0000256" key="7">
    <source>
        <dbReference type="SAM" id="Phobius"/>
    </source>
</evidence>
<reference evidence="9" key="1">
    <citation type="submission" date="2017-08" db="EMBL/GenBank/DDBJ databases">
        <authorList>
            <person name="Varghese N."/>
            <person name="Submissions S."/>
        </authorList>
    </citation>
    <scope>NUCLEOTIDE SEQUENCE [LARGE SCALE GENOMIC DNA]</scope>
    <source>
        <strain evidence="9">JA276</strain>
    </source>
</reference>
<proteinExistence type="inferred from homology"/>
<keyword evidence="3" id="KW-1003">Cell membrane</keyword>
<sequence length="261" mass="27917">MVFVLAEPAVAPPGFLAAGIARIDPRFRVAAVLAFALVVSQLDSFAALGLALAAGLALLLASGQPARPVLKRMAAMDGFILFMLVLLPFTTPGTPLFTLWGFGASREGMRDALDILLTANAVVLMVLLLPGTLEPVTLGHALGRLGVPAALVNLLLFTVRYITVLESEYQRMRQAMRARAFSARTNLHTLVSLGYLVGMMLVRAQERSERVLQAMKCRGFTGALPLIDTMRWRRADTAWALGFAALLAALVALEVAHGVGP</sequence>
<keyword evidence="9" id="KW-1185">Reference proteome</keyword>
<organism evidence="8 9">
    <name type="scientific">Rhodobacter maris</name>
    <dbReference type="NCBI Taxonomy" id="446682"/>
    <lineage>
        <taxon>Bacteria</taxon>
        <taxon>Pseudomonadati</taxon>
        <taxon>Pseudomonadota</taxon>
        <taxon>Alphaproteobacteria</taxon>
        <taxon>Rhodobacterales</taxon>
        <taxon>Rhodobacter group</taxon>
        <taxon>Rhodobacter</taxon>
    </lineage>
</organism>
<comment type="similarity">
    <text evidence="2">Belongs to the CbiQ family.</text>
</comment>
<dbReference type="Pfam" id="PF02361">
    <property type="entry name" value="CbiQ"/>
    <property type="match status" value="1"/>
</dbReference>
<evidence type="ECO:0000256" key="4">
    <source>
        <dbReference type="ARBA" id="ARBA00022692"/>
    </source>
</evidence>
<feature type="transmembrane region" description="Helical" evidence="7">
    <location>
        <begin position="112"/>
        <end position="133"/>
    </location>
</feature>
<accession>A0A285RZD4</accession>
<evidence type="ECO:0000313" key="8">
    <source>
        <dbReference type="EMBL" id="SOB99960.1"/>
    </source>
</evidence>
<dbReference type="OrthoDB" id="4533at2"/>